<evidence type="ECO:0008006" key="10">
    <source>
        <dbReference type="Google" id="ProtNLM"/>
    </source>
</evidence>
<keyword evidence="6" id="KW-0411">Iron-sulfur</keyword>
<dbReference type="InterPro" id="IPR007197">
    <property type="entry name" value="rSAM"/>
</dbReference>
<dbReference type="SFLD" id="SFLDG01387">
    <property type="entry name" value="BtrN-like_SPASM_domain_contain"/>
    <property type="match status" value="1"/>
</dbReference>
<dbReference type="InterPro" id="IPR034391">
    <property type="entry name" value="AdoMet-like_SPASM_containing"/>
</dbReference>
<reference evidence="9" key="1">
    <citation type="submission" date="2018-05" db="EMBL/GenBank/DDBJ databases">
        <authorList>
            <person name="Lanie J.A."/>
            <person name="Ng W.-L."/>
            <person name="Kazmierczak K.M."/>
            <person name="Andrzejewski T.M."/>
            <person name="Davidsen T.M."/>
            <person name="Wayne K.J."/>
            <person name="Tettelin H."/>
            <person name="Glass J.I."/>
            <person name="Rusch D."/>
            <person name="Podicherti R."/>
            <person name="Tsui H.-C.T."/>
            <person name="Winkler M.E."/>
        </authorList>
    </citation>
    <scope>NUCLEOTIDE SEQUENCE</scope>
</reference>
<comment type="cofactor">
    <cofactor evidence="1">
        <name>[4Fe-4S] cluster</name>
        <dbReference type="ChEBI" id="CHEBI:49883"/>
    </cofactor>
</comment>
<dbReference type="CDD" id="cd21109">
    <property type="entry name" value="SPASM"/>
    <property type="match status" value="1"/>
</dbReference>
<evidence type="ECO:0000256" key="4">
    <source>
        <dbReference type="ARBA" id="ARBA00022723"/>
    </source>
</evidence>
<proteinExistence type="predicted"/>
<evidence type="ECO:0000256" key="2">
    <source>
        <dbReference type="ARBA" id="ARBA00022485"/>
    </source>
</evidence>
<evidence type="ECO:0000313" key="9">
    <source>
        <dbReference type="EMBL" id="SVA12293.1"/>
    </source>
</evidence>
<dbReference type="PANTHER" id="PTHR11228:SF7">
    <property type="entry name" value="PQQA PEPTIDE CYCLASE"/>
    <property type="match status" value="1"/>
</dbReference>
<name>A0A381TED7_9ZZZZ</name>
<evidence type="ECO:0000259" key="7">
    <source>
        <dbReference type="Pfam" id="PF04055"/>
    </source>
</evidence>
<keyword evidence="5" id="KW-0408">Iron</keyword>
<dbReference type="AlphaFoldDB" id="A0A381TED7"/>
<dbReference type="InterPro" id="IPR023885">
    <property type="entry name" value="4Fe4S-binding_SPASM_dom"/>
</dbReference>
<evidence type="ECO:0000256" key="5">
    <source>
        <dbReference type="ARBA" id="ARBA00023004"/>
    </source>
</evidence>
<organism evidence="9">
    <name type="scientific">marine metagenome</name>
    <dbReference type="NCBI Taxonomy" id="408172"/>
    <lineage>
        <taxon>unclassified sequences</taxon>
        <taxon>metagenomes</taxon>
        <taxon>ecological metagenomes</taxon>
    </lineage>
</organism>
<evidence type="ECO:0000259" key="8">
    <source>
        <dbReference type="Pfam" id="PF13186"/>
    </source>
</evidence>
<dbReference type="EMBL" id="UINC01004165">
    <property type="protein sequence ID" value="SVA12293.1"/>
    <property type="molecule type" value="Genomic_DNA"/>
</dbReference>
<keyword evidence="4" id="KW-0479">Metal-binding</keyword>
<dbReference type="Pfam" id="PF13186">
    <property type="entry name" value="SPASM"/>
    <property type="match status" value="1"/>
</dbReference>
<dbReference type="SFLD" id="SFLDG01067">
    <property type="entry name" value="SPASM/twitch_domain_containing"/>
    <property type="match status" value="1"/>
</dbReference>
<dbReference type="CDD" id="cd01335">
    <property type="entry name" value="Radical_SAM"/>
    <property type="match status" value="1"/>
</dbReference>
<keyword evidence="3" id="KW-0949">S-adenosyl-L-methionine</keyword>
<dbReference type="InterPro" id="IPR013785">
    <property type="entry name" value="Aldolase_TIM"/>
</dbReference>
<feature type="domain" description="Radical SAM core" evidence="7">
    <location>
        <begin position="84"/>
        <end position="237"/>
    </location>
</feature>
<dbReference type="GO" id="GO:0046872">
    <property type="term" value="F:metal ion binding"/>
    <property type="evidence" value="ECO:0007669"/>
    <property type="project" value="UniProtKB-KW"/>
</dbReference>
<protein>
    <recommendedName>
        <fullName evidence="10">Radical SAM core domain-containing protein</fullName>
    </recommendedName>
</protein>
<dbReference type="SFLD" id="SFLDS00029">
    <property type="entry name" value="Radical_SAM"/>
    <property type="match status" value="1"/>
</dbReference>
<dbReference type="Gene3D" id="3.20.20.70">
    <property type="entry name" value="Aldolase class I"/>
    <property type="match status" value="1"/>
</dbReference>
<feature type="domain" description="4Fe4S-binding SPASM" evidence="8">
    <location>
        <begin position="300"/>
        <end position="367"/>
    </location>
</feature>
<dbReference type="PANTHER" id="PTHR11228">
    <property type="entry name" value="RADICAL SAM DOMAIN PROTEIN"/>
    <property type="match status" value="1"/>
</dbReference>
<evidence type="ECO:0000256" key="3">
    <source>
        <dbReference type="ARBA" id="ARBA00022691"/>
    </source>
</evidence>
<dbReference type="SUPFAM" id="SSF102114">
    <property type="entry name" value="Radical SAM enzymes"/>
    <property type="match status" value="1"/>
</dbReference>
<sequence>MNKTLNIEEKANEVVPTFQVPVAKQNSPKLWGDGILKNWVKKVPFFSAMDYFRRKVYDSQFFDGSVRGLANTLEEWPGALLIDITNRCNAKCVWCPNPDLTNVGAMDMDVYRKIIDDYGSRGGVLTFGTFGEPLMDKHMKKRIEYLKCYPKIHKIEILTNGFFLNENIVPTIIENGVGVDISLDELDKQTFEDVKKMSFDIVRDNIVNFLKANSKATKPVPVNIRIKTMKTVEETLEQELFKVITSYDCSVVLNSIDDNIISNWAGKLDKESFIKEYEISTNNKTQFTHKRFNQTNIAPCTQLWKWMVVYWDGSVVLCCADMFSQAIVGDLKSNSIAEVWNGSQMKGHRDQMINRKRFEVAICQDCDIHLSWHNLNEYYDKNGSFRRDRKFIMG</sequence>
<gene>
    <name evidence="9" type="ORF">METZ01_LOCUS65147</name>
</gene>
<dbReference type="InterPro" id="IPR058240">
    <property type="entry name" value="rSAM_sf"/>
</dbReference>
<keyword evidence="2" id="KW-0004">4Fe-4S</keyword>
<accession>A0A381TED7</accession>
<dbReference type="GO" id="GO:0003824">
    <property type="term" value="F:catalytic activity"/>
    <property type="evidence" value="ECO:0007669"/>
    <property type="project" value="InterPro"/>
</dbReference>
<evidence type="ECO:0000256" key="1">
    <source>
        <dbReference type="ARBA" id="ARBA00001966"/>
    </source>
</evidence>
<dbReference type="InterPro" id="IPR050377">
    <property type="entry name" value="Radical_SAM_PqqE_MftC-like"/>
</dbReference>
<dbReference type="Pfam" id="PF04055">
    <property type="entry name" value="Radical_SAM"/>
    <property type="match status" value="1"/>
</dbReference>
<dbReference type="GO" id="GO:0006783">
    <property type="term" value="P:heme biosynthetic process"/>
    <property type="evidence" value="ECO:0007669"/>
    <property type="project" value="TreeGrafter"/>
</dbReference>
<dbReference type="GO" id="GO:0051536">
    <property type="term" value="F:iron-sulfur cluster binding"/>
    <property type="evidence" value="ECO:0007669"/>
    <property type="project" value="UniProtKB-KW"/>
</dbReference>
<evidence type="ECO:0000256" key="6">
    <source>
        <dbReference type="ARBA" id="ARBA00023014"/>
    </source>
</evidence>